<dbReference type="Proteomes" id="UP000006727">
    <property type="component" value="Chromosome 16"/>
</dbReference>
<comment type="similarity">
    <text evidence="3">Belongs to the XPO2/CSE1 family.</text>
</comment>
<evidence type="ECO:0000256" key="4">
    <source>
        <dbReference type="ARBA" id="ARBA00022448"/>
    </source>
</evidence>
<dbReference type="GO" id="GO:0031267">
    <property type="term" value="F:small GTPase binding"/>
    <property type="evidence" value="ECO:0007669"/>
    <property type="project" value="InterPro"/>
</dbReference>
<dbReference type="HOGENOM" id="CLU_009614_0_0_1"/>
<dbReference type="InParanoid" id="A9SW41"/>
<evidence type="ECO:0000313" key="11">
    <source>
        <dbReference type="Proteomes" id="UP000006727"/>
    </source>
</evidence>
<sequence length="963" mass="108263">MQYTQETVKTLSQCFLQTLATDSEPRKQAENFLKQAADQAGYGMVIMQIVCEPSVEEEVRQAAAVNFKNHIKFRWATPDSDVSSSVISIQDPEKEQIKGAIVKVMLSTPPKIQSQISEALAIMSQHDFPRKWQTLLPELVSSLSSATDYTTINGILQTANSIFKLFRYKFKSNELYIDLKYCLDGFCVPLLEIFQKTGLIVAANTAAPAILKPALICQRLCCRIFYSLNFQELPEFFEEHIADWMGEFHKYLTYTNPLLAENDPEKTSVVDDLKAAVCENINLYMEKNEEEFQAYLSQFATDVWGLLMTVSLNPGQDRLATTAIKFLTTVSKSVHHKLFADLATLTQICESIVIPNVRIREEDEELFEMNHVEYIRRDMEGSDLDTRRRMACELVKGLSSHYREQVTGMFNGYIQSMLQQYAANPAQNWKAKDCAIYLVVSLAPKQASSGAAGTDLVNFEQFFSSQIVPELREKDVNSNSLLKADALKFLTTFRTQVPKHLTLELMPQLIGFLVAESNVVHSYAALAIEKLLAIKDGKQTRYTSACLTPYLQPLFANLFGALKLPESQENAYVMRCIMRVLSIADIGPFAVQCLGELTKILAEVCKNPSNPSFNHYLFEAVAALLRNACEKDPGQVATFENLLFPVFQTVLENDVTEFAPYVFQIMAQLLETRRPPIPPTYLHIFPALLTPLLWQRQANVPGLVRLLQAYLQKAPQEINQGNQLTQVLGVFGKLVGSKNSDHQGFFILNTVVENLSFEALSPYMPEIWNVLFTRLQFRSTVKFTKSLIIFASLFGVKHGPQRVIETINSVQPELFTTILDKIWIPNLTFISGDIETKLCSVFATMLVAPLFQSSKEMLVGKLMNSVMTLLVKPEEERVEEDKDVPDMDEVAGYVAVYAQLHNAAKKEDDPLKDIKDPKEFVAKTLAGVSQQYRNLSAILQQGLEPANMTALGQFCGAYGVTLG</sequence>
<keyword evidence="4" id="KW-0813">Transport</keyword>
<comment type="subcellular location">
    <subcellularLocation>
        <location evidence="2">Cytoplasm</location>
    </subcellularLocation>
    <subcellularLocation>
        <location evidence="1">Nucleus</location>
    </subcellularLocation>
</comment>
<evidence type="ECO:0000256" key="6">
    <source>
        <dbReference type="ARBA" id="ARBA00022927"/>
    </source>
</evidence>
<accession>A9SW41</accession>
<keyword evidence="11" id="KW-1185">Reference proteome</keyword>
<dbReference type="GO" id="GO:0006606">
    <property type="term" value="P:protein import into nucleus"/>
    <property type="evidence" value="ECO:0000318"/>
    <property type="project" value="GO_Central"/>
</dbReference>
<dbReference type="GO" id="GO:0005049">
    <property type="term" value="F:nuclear export signal receptor activity"/>
    <property type="evidence" value="ECO:0000318"/>
    <property type="project" value="GO_Central"/>
</dbReference>
<evidence type="ECO:0000313" key="10">
    <source>
        <dbReference type="EnsemblPlants" id="Pp3c16_3270V3.1"/>
    </source>
</evidence>
<dbReference type="PANTHER" id="PTHR10997:SF8">
    <property type="entry name" value="EXPORTIN-2"/>
    <property type="match status" value="1"/>
</dbReference>
<dbReference type="SUPFAM" id="SSF48371">
    <property type="entry name" value="ARM repeat"/>
    <property type="match status" value="1"/>
</dbReference>
<keyword evidence="7" id="KW-0539">Nucleus</keyword>
<dbReference type="Gramene" id="Pp3c16_3270V3.1">
    <property type="protein sequence ID" value="Pp3c16_3270V3.1"/>
    <property type="gene ID" value="Pp3c16_3270"/>
</dbReference>
<evidence type="ECO:0000256" key="7">
    <source>
        <dbReference type="ARBA" id="ARBA00023242"/>
    </source>
</evidence>
<dbReference type="GO" id="GO:0005635">
    <property type="term" value="C:nuclear envelope"/>
    <property type="evidence" value="ECO:0000318"/>
    <property type="project" value="GO_Central"/>
</dbReference>
<dbReference type="EnsemblPlants" id="Pp3c16_3270V3.2">
    <property type="protein sequence ID" value="Pp3c16_3270V3.2"/>
    <property type="gene ID" value="Pp3c16_3270"/>
</dbReference>
<reference evidence="9 11" key="1">
    <citation type="journal article" date="2008" name="Science">
        <title>The Physcomitrella genome reveals evolutionary insights into the conquest of land by plants.</title>
        <authorList>
            <person name="Rensing S."/>
            <person name="Lang D."/>
            <person name="Zimmer A."/>
            <person name="Terry A."/>
            <person name="Salamov A."/>
            <person name="Shapiro H."/>
            <person name="Nishiyama T."/>
            <person name="Perroud P.-F."/>
            <person name="Lindquist E."/>
            <person name="Kamisugi Y."/>
            <person name="Tanahashi T."/>
            <person name="Sakakibara K."/>
            <person name="Fujita T."/>
            <person name="Oishi K."/>
            <person name="Shin-I T."/>
            <person name="Kuroki Y."/>
            <person name="Toyoda A."/>
            <person name="Suzuki Y."/>
            <person name="Hashimoto A."/>
            <person name="Yamaguchi K."/>
            <person name="Sugano A."/>
            <person name="Kohara Y."/>
            <person name="Fujiyama A."/>
            <person name="Anterola A."/>
            <person name="Aoki S."/>
            <person name="Ashton N."/>
            <person name="Barbazuk W.B."/>
            <person name="Barker E."/>
            <person name="Bennetzen J."/>
            <person name="Bezanilla M."/>
            <person name="Blankenship R."/>
            <person name="Cho S.H."/>
            <person name="Dutcher S."/>
            <person name="Estelle M."/>
            <person name="Fawcett J.A."/>
            <person name="Gundlach H."/>
            <person name="Hanada K."/>
            <person name="Heyl A."/>
            <person name="Hicks K.A."/>
            <person name="Hugh J."/>
            <person name="Lohr M."/>
            <person name="Mayer K."/>
            <person name="Melkozernov A."/>
            <person name="Murata T."/>
            <person name="Nelson D."/>
            <person name="Pils B."/>
            <person name="Prigge M."/>
            <person name="Reiss B."/>
            <person name="Renner T."/>
            <person name="Rombauts S."/>
            <person name="Rushton P."/>
            <person name="Sanderfoot A."/>
            <person name="Schween G."/>
            <person name="Shiu S.-H."/>
            <person name="Stueber K."/>
            <person name="Theodoulou F.L."/>
            <person name="Tu H."/>
            <person name="Van de Peer Y."/>
            <person name="Verrier P.J."/>
            <person name="Waters E."/>
            <person name="Wood A."/>
            <person name="Yang L."/>
            <person name="Cove D."/>
            <person name="Cuming A."/>
            <person name="Hasebe M."/>
            <person name="Lucas S."/>
            <person name="Mishler D.B."/>
            <person name="Reski R."/>
            <person name="Grigoriev I."/>
            <person name="Quatrano R.S."/>
            <person name="Boore J.L."/>
        </authorList>
    </citation>
    <scope>NUCLEOTIDE SEQUENCE [LARGE SCALE GENOMIC DNA]</scope>
    <source>
        <strain evidence="10 11">cv. Gransden 2004</strain>
    </source>
</reference>
<evidence type="ECO:0000259" key="8">
    <source>
        <dbReference type="PROSITE" id="PS50166"/>
    </source>
</evidence>
<dbReference type="PANTHER" id="PTHR10997">
    <property type="entry name" value="IMPORTIN-7, 8, 11"/>
    <property type="match status" value="1"/>
</dbReference>
<evidence type="ECO:0000256" key="2">
    <source>
        <dbReference type="ARBA" id="ARBA00004496"/>
    </source>
</evidence>
<dbReference type="GO" id="GO:0005829">
    <property type="term" value="C:cytosol"/>
    <property type="evidence" value="ECO:0000318"/>
    <property type="project" value="GO_Central"/>
</dbReference>
<dbReference type="FunFam" id="1.25.10.10:FF:000057">
    <property type="entry name" value="Exportin-2 isoform 1"/>
    <property type="match status" value="1"/>
</dbReference>
<evidence type="ECO:0000256" key="1">
    <source>
        <dbReference type="ARBA" id="ARBA00004123"/>
    </source>
</evidence>
<dbReference type="STRING" id="3218.A9SW41"/>
<dbReference type="SMART" id="SM00913">
    <property type="entry name" value="IBN_N"/>
    <property type="match status" value="1"/>
</dbReference>
<reference evidence="9 11" key="2">
    <citation type="journal article" date="2018" name="Plant J.">
        <title>The Physcomitrella patens chromosome-scale assembly reveals moss genome structure and evolution.</title>
        <authorList>
            <person name="Lang D."/>
            <person name="Ullrich K.K."/>
            <person name="Murat F."/>
            <person name="Fuchs J."/>
            <person name="Jenkins J."/>
            <person name="Haas F.B."/>
            <person name="Piednoel M."/>
            <person name="Gundlach H."/>
            <person name="Van Bel M."/>
            <person name="Meyberg R."/>
            <person name="Vives C."/>
            <person name="Morata J."/>
            <person name="Symeonidi A."/>
            <person name="Hiss M."/>
            <person name="Muchero W."/>
            <person name="Kamisugi Y."/>
            <person name="Saleh O."/>
            <person name="Blanc G."/>
            <person name="Decker E.L."/>
            <person name="van Gessel N."/>
            <person name="Grimwood J."/>
            <person name="Hayes R.D."/>
            <person name="Graham S.W."/>
            <person name="Gunter L.E."/>
            <person name="McDaniel S.F."/>
            <person name="Hoernstein S.N.W."/>
            <person name="Larsson A."/>
            <person name="Li F.W."/>
            <person name="Perroud P.F."/>
            <person name="Phillips J."/>
            <person name="Ranjan P."/>
            <person name="Rokshar D.S."/>
            <person name="Rothfels C.J."/>
            <person name="Schneider L."/>
            <person name="Shu S."/>
            <person name="Stevenson D.W."/>
            <person name="Thummler F."/>
            <person name="Tillich M."/>
            <person name="Villarreal Aguilar J.C."/>
            <person name="Widiez T."/>
            <person name="Wong G.K."/>
            <person name="Wymore A."/>
            <person name="Zhang Y."/>
            <person name="Zimmer A.D."/>
            <person name="Quatrano R.S."/>
            <person name="Mayer K.F.X."/>
            <person name="Goodstein D."/>
            <person name="Casacuberta J.M."/>
            <person name="Vandepoele K."/>
            <person name="Reski R."/>
            <person name="Cuming A.C."/>
            <person name="Tuskan G.A."/>
            <person name="Maumus F."/>
            <person name="Salse J."/>
            <person name="Schmutz J."/>
            <person name="Rensing S.A."/>
        </authorList>
    </citation>
    <scope>NUCLEOTIDE SEQUENCE [LARGE SCALE GENOMIC DNA]</scope>
    <source>
        <strain evidence="10 11">cv. Gransden 2004</strain>
    </source>
</reference>
<dbReference type="Pfam" id="PF03378">
    <property type="entry name" value="CAS_CSE1"/>
    <property type="match status" value="1"/>
</dbReference>
<dbReference type="FunCoup" id="A9SW41">
    <property type="interactions" value="4332"/>
</dbReference>
<evidence type="ECO:0000313" key="9">
    <source>
        <dbReference type="EMBL" id="PNR37309.1"/>
    </source>
</evidence>
<dbReference type="PROSITE" id="PS50166">
    <property type="entry name" value="IMPORTIN_B_NT"/>
    <property type="match status" value="1"/>
</dbReference>
<dbReference type="AlphaFoldDB" id="A9SW41"/>
<gene>
    <name evidence="9" type="ORF">PHYPA_020417</name>
</gene>
<dbReference type="GO" id="GO:0006611">
    <property type="term" value="P:protein export from nucleus"/>
    <property type="evidence" value="ECO:0000318"/>
    <property type="project" value="GO_Central"/>
</dbReference>
<dbReference type="OMA" id="AENEFLM"/>
<dbReference type="PaxDb" id="3218-PP1S127_31V6.1"/>
<evidence type="ECO:0000256" key="3">
    <source>
        <dbReference type="ARBA" id="ARBA00008669"/>
    </source>
</evidence>
<dbReference type="EnsemblPlants" id="Pp3c16_3270V3.1">
    <property type="protein sequence ID" value="Pp3c16_3270V3.1"/>
    <property type="gene ID" value="Pp3c16_3270"/>
</dbReference>
<reference evidence="10" key="3">
    <citation type="submission" date="2020-12" db="UniProtKB">
        <authorList>
            <consortium name="EnsemblPlants"/>
        </authorList>
    </citation>
    <scope>IDENTIFICATION</scope>
</reference>
<protein>
    <recommendedName>
        <fullName evidence="8">Importin N-terminal domain-containing protein</fullName>
    </recommendedName>
</protein>
<dbReference type="Gene3D" id="1.25.10.10">
    <property type="entry name" value="Leucine-rich Repeat Variant"/>
    <property type="match status" value="1"/>
</dbReference>
<keyword evidence="6" id="KW-0653">Protein transport</keyword>
<feature type="domain" description="Importin N-terminal" evidence="8">
    <location>
        <begin position="29"/>
        <end position="107"/>
    </location>
</feature>
<proteinExistence type="inferred from homology"/>
<dbReference type="InterPro" id="IPR013713">
    <property type="entry name" value="XPO2_central"/>
</dbReference>
<organism evidence="9">
    <name type="scientific">Physcomitrium patens</name>
    <name type="common">Spreading-leaved earth moss</name>
    <name type="synonym">Physcomitrella patens</name>
    <dbReference type="NCBI Taxonomy" id="3218"/>
    <lineage>
        <taxon>Eukaryota</taxon>
        <taxon>Viridiplantae</taxon>
        <taxon>Streptophyta</taxon>
        <taxon>Embryophyta</taxon>
        <taxon>Bryophyta</taxon>
        <taxon>Bryophytina</taxon>
        <taxon>Bryopsida</taxon>
        <taxon>Funariidae</taxon>
        <taxon>Funariales</taxon>
        <taxon>Funariaceae</taxon>
        <taxon>Physcomitrium</taxon>
    </lineage>
</organism>
<keyword evidence="5" id="KW-0963">Cytoplasm</keyword>
<dbReference type="Gramene" id="Pp3c16_3270V3.2">
    <property type="protein sequence ID" value="Pp3c16_3270V3.2"/>
    <property type="gene ID" value="Pp3c16_3270"/>
</dbReference>
<name>A9SW41_PHYPA</name>
<dbReference type="eggNOG" id="KOG1992">
    <property type="taxonomic scope" value="Eukaryota"/>
</dbReference>
<dbReference type="InterPro" id="IPR011989">
    <property type="entry name" value="ARM-like"/>
</dbReference>
<dbReference type="Pfam" id="PF03810">
    <property type="entry name" value="IBN_N"/>
    <property type="match status" value="1"/>
</dbReference>
<dbReference type="EMBL" id="ABEU02000016">
    <property type="protein sequence ID" value="PNR37309.1"/>
    <property type="molecule type" value="Genomic_DNA"/>
</dbReference>
<dbReference type="InterPro" id="IPR005043">
    <property type="entry name" value="XPO2_C"/>
</dbReference>
<dbReference type="InterPro" id="IPR016024">
    <property type="entry name" value="ARM-type_fold"/>
</dbReference>
<evidence type="ECO:0000256" key="5">
    <source>
        <dbReference type="ARBA" id="ARBA00022490"/>
    </source>
</evidence>
<dbReference type="Pfam" id="PF08506">
    <property type="entry name" value="Cse1"/>
    <property type="match status" value="1"/>
</dbReference>
<dbReference type="InterPro" id="IPR001494">
    <property type="entry name" value="Importin-beta_N"/>
</dbReference>